<dbReference type="EMBL" id="JADTFC010000017">
    <property type="protein sequence ID" value="MBG6287720.1"/>
    <property type="molecule type" value="Genomic_DNA"/>
</dbReference>
<comment type="caution">
    <text evidence="1">The sequence shown here is derived from an EMBL/GenBank/DDBJ whole genome shotgun (WGS) entry which is preliminary data.</text>
</comment>
<protein>
    <recommendedName>
        <fullName evidence="3">TFIIS-type domain-containing protein</fullName>
    </recommendedName>
</protein>
<evidence type="ECO:0000313" key="2">
    <source>
        <dbReference type="Proteomes" id="UP000608450"/>
    </source>
</evidence>
<organism evidence="1 2">
    <name type="scientific">Pseudomonas nitroreducens</name>
    <dbReference type="NCBI Taxonomy" id="46680"/>
    <lineage>
        <taxon>Bacteria</taxon>
        <taxon>Pseudomonadati</taxon>
        <taxon>Pseudomonadota</taxon>
        <taxon>Gammaproteobacteria</taxon>
        <taxon>Pseudomonadales</taxon>
        <taxon>Pseudomonadaceae</taxon>
        <taxon>Pseudomonas</taxon>
    </lineage>
</organism>
<name>A0ABS0KK28_PSENT</name>
<feature type="non-terminal residue" evidence="1">
    <location>
        <position position="54"/>
    </location>
</feature>
<sequence length="54" mass="5961">MDIEHKRDDDFKPSCQKCGGIEFVAVQNRYVARTEQGIGMIVCADEKCQAVAGV</sequence>
<gene>
    <name evidence="1" type="ORF">I5I61_09715</name>
</gene>
<reference evidence="1 2" key="1">
    <citation type="submission" date="2020-11" db="EMBL/GenBank/DDBJ databases">
        <title>Enhanced detection system for hospital associated transmission using whole genome sequencing surveillance.</title>
        <authorList>
            <person name="Harrison L.H."/>
            <person name="Van Tyne D."/>
            <person name="Marsh J.W."/>
            <person name="Griffith M.P."/>
            <person name="Snyder D.J."/>
            <person name="Cooper V.S."/>
            <person name="Mustapha M."/>
        </authorList>
    </citation>
    <scope>NUCLEOTIDE SEQUENCE [LARGE SCALE GENOMIC DNA]</scope>
    <source>
        <strain evidence="1 2">PSA00705</strain>
    </source>
</reference>
<accession>A0ABS0KK28</accession>
<keyword evidence="2" id="KW-1185">Reference proteome</keyword>
<proteinExistence type="predicted"/>
<evidence type="ECO:0000313" key="1">
    <source>
        <dbReference type="EMBL" id="MBG6287720.1"/>
    </source>
</evidence>
<evidence type="ECO:0008006" key="3">
    <source>
        <dbReference type="Google" id="ProtNLM"/>
    </source>
</evidence>
<dbReference type="Proteomes" id="UP000608450">
    <property type="component" value="Unassembled WGS sequence"/>
</dbReference>